<dbReference type="Gene3D" id="3.40.50.150">
    <property type="entry name" value="Vaccinia Virus protein VP39"/>
    <property type="match status" value="1"/>
</dbReference>
<evidence type="ECO:0000313" key="3">
    <source>
        <dbReference type="Proteomes" id="UP000064893"/>
    </source>
</evidence>
<gene>
    <name evidence="2" type="ORF">L21SP5_01970</name>
</gene>
<dbReference type="AlphaFoldDB" id="A0A0S2HZN6"/>
<dbReference type="InterPro" id="IPR041698">
    <property type="entry name" value="Methyltransf_25"/>
</dbReference>
<dbReference type="Proteomes" id="UP000064893">
    <property type="component" value="Chromosome"/>
</dbReference>
<dbReference type="PATRIC" id="fig|1307839.3.peg.2077"/>
<dbReference type="RefSeq" id="WP_057953051.1">
    <property type="nucleotide sequence ID" value="NZ_CP013118.1"/>
</dbReference>
<protein>
    <submittedName>
        <fullName evidence="2">Trans-aconitate 2-methyltransferase</fullName>
    </submittedName>
</protein>
<dbReference type="STRING" id="1307839.L21SP5_01970"/>
<dbReference type="Pfam" id="PF13649">
    <property type="entry name" value="Methyltransf_25"/>
    <property type="match status" value="1"/>
</dbReference>
<dbReference type="InterPro" id="IPR029063">
    <property type="entry name" value="SAM-dependent_MTases_sf"/>
</dbReference>
<feature type="domain" description="Methyltransferase" evidence="1">
    <location>
        <begin position="55"/>
        <end position="144"/>
    </location>
</feature>
<organism evidence="2 3">
    <name type="scientific">Salinivirga cyanobacteriivorans</name>
    <dbReference type="NCBI Taxonomy" id="1307839"/>
    <lineage>
        <taxon>Bacteria</taxon>
        <taxon>Pseudomonadati</taxon>
        <taxon>Bacteroidota</taxon>
        <taxon>Bacteroidia</taxon>
        <taxon>Bacteroidales</taxon>
        <taxon>Salinivirgaceae</taxon>
        <taxon>Salinivirga</taxon>
    </lineage>
</organism>
<evidence type="ECO:0000313" key="2">
    <source>
        <dbReference type="EMBL" id="ALO15609.1"/>
    </source>
</evidence>
<keyword evidence="2" id="KW-0489">Methyltransferase</keyword>
<proteinExistence type="predicted"/>
<dbReference type="OrthoDB" id="9800454at2"/>
<evidence type="ECO:0000259" key="1">
    <source>
        <dbReference type="Pfam" id="PF13649"/>
    </source>
</evidence>
<accession>A0A0S2HZN6</accession>
<keyword evidence="2" id="KW-0808">Transferase</keyword>
<dbReference type="GO" id="GO:0008168">
    <property type="term" value="F:methyltransferase activity"/>
    <property type="evidence" value="ECO:0007669"/>
    <property type="project" value="UniProtKB-KW"/>
</dbReference>
<dbReference type="GO" id="GO:0032259">
    <property type="term" value="P:methylation"/>
    <property type="evidence" value="ECO:0007669"/>
    <property type="project" value="UniProtKB-KW"/>
</dbReference>
<name>A0A0S2HZN6_9BACT</name>
<dbReference type="SUPFAM" id="SSF53335">
    <property type="entry name" value="S-adenosyl-L-methionine-dependent methyltransferases"/>
    <property type="match status" value="1"/>
</dbReference>
<keyword evidence="3" id="KW-1185">Reference proteome</keyword>
<dbReference type="EMBL" id="CP013118">
    <property type="protein sequence ID" value="ALO15609.1"/>
    <property type="molecule type" value="Genomic_DNA"/>
</dbReference>
<reference evidence="2 3" key="1">
    <citation type="submission" date="2015-11" db="EMBL/GenBank/DDBJ databases">
        <title>Description and complete genome sequence of a novel strain predominating in hypersaline microbial mats and representing a new family of the Bacteriodetes phylum.</title>
        <authorList>
            <person name="Spring S."/>
            <person name="Bunk B."/>
            <person name="Sproer C."/>
            <person name="Klenk H.-P."/>
        </authorList>
    </citation>
    <scope>NUCLEOTIDE SEQUENCE [LARGE SCALE GENOMIC DNA]</scope>
    <source>
        <strain evidence="2 3">L21-Spi-D4</strain>
    </source>
</reference>
<dbReference type="KEGG" id="blq:L21SP5_01970"/>
<sequence length="209" mass="24939">MQKIYSDIKNYYAQRIQEFGTTPRGVDWKDYDTQQIRFSQISKIIDNKTNFRINDLGCGYGAYLEFLNRQGYSNFRFNGYDLSKEMIDNALKQFKKKSDVTFRQIKSTDEMEEADFTVASGVFNVKMHYKEHEWLAMVLETIHNMANKSKLGFSFNILTKYSDQEYMDNKLYYADPLFFFDYCKRNYSKNVALLHDYDLFEFTILVKKS</sequence>